<protein>
    <submittedName>
        <fullName evidence="7">AAA family ATPase</fullName>
    </submittedName>
</protein>
<feature type="domain" description="AAA+ ATPase" evidence="6">
    <location>
        <begin position="466"/>
        <end position="773"/>
    </location>
</feature>
<keyword evidence="3" id="KW-0378">Hydrolase</keyword>
<dbReference type="GO" id="GO:0016887">
    <property type="term" value="F:ATP hydrolysis activity"/>
    <property type="evidence" value="ECO:0007669"/>
    <property type="project" value="InterPro"/>
</dbReference>
<dbReference type="CDD" id="cd18808">
    <property type="entry name" value="SF1_C_Upf1"/>
    <property type="match status" value="1"/>
</dbReference>
<dbReference type="InterPro" id="IPR000641">
    <property type="entry name" value="CbxX/CfxQ"/>
</dbReference>
<dbReference type="GO" id="GO:0004386">
    <property type="term" value="F:helicase activity"/>
    <property type="evidence" value="ECO:0007669"/>
    <property type="project" value="InterPro"/>
</dbReference>
<sequence length="2255" mass="252773">MKYLWLIEKGKRRVEKPADAKLFLESLCAQEDSLRCVERVLASPSLLESLQNSFRVDSSTGFVNTSAAEFLSYIRDPIIESFGNGQFLRQLVSCITVPRTFWMVFLQAHTLKKLSEHAESSFAWLLLKLLSSPGCSSDFIDTAENDTQSRTFLDSPSLEIRTIGYRIQSIMKTIRAKVDLDDRYWPGGRHDNDFEDFREISILPTPDEIASVEIPYYRRMCDVYNVPEAQRAATHYDNQFRLLREDLLAELRNDLQIARGQKKGRRSAPPVHGLCLTGVGCGTDDRRKTCYLEFACTMGLPHLSCLPKADRTKLLDDNPHIFRHQAFGCLLSKREIVAFVSLDRGSSDLLDDLPILALVVSGNDALTRLFACAKMGPPFTFLPVSTPIFAYEPILQRLQQVVEFPLSQILLASEPKPELLTLADDLATLVRQIQPTNGKSLDAILDTDMKVSLDGSQLQSLLNGLQQSVSTIQGPPGTGKSFLGALIAKILHDKTSKTMMVICYTNHALDQFLEYLLDIGIPESSMVRLGSRSTPRTKHLGLFEQSIGTSIADSWSFVHKKREDLNQAAIELEACSLQFHADNITTDDILEYLEFSDESDIFDAFTIPDQQDGMVQVGRHGRKMNKHYLWDSWVRGRDAGILRDRISAHHSDIWELAPSKRREMVDKWRNSLLHEKCDRLVELIKRFNELATDLDEYYYHKRHAALLEEKRIVACTTNAAARYARALRVAKPDIVIVEEAGEILESHILTAMTLDTKQLVLIGDHKQLRPKVNNYNLSVEKGDGFDLNRSLFERLIAQGYPHTSLAKQHRMRPELSRLVRQLTYPELQDSESTLKRPRLRGFQDNVVFVDHSHPERELHEISEKRDPSMKTSKQNLYEVEMALKIVKYLGQQGYGTDDMVILTPYLGQLSLLRTELSKTNDPLLNDLDSNDLLKAGLLTLGSPKVLKSPIRLSTIDNYQGEERDIVVASLTRSNEAGDIGFMAAPERVNVLLSRARNALVMIGNGGTFLKSRKGHLTWQPLFEMLRDHGHVYTGFPLKCETHPDRQVVIRSPQKFETECPDGGCSDPCSVAFACGVHSCTRRCHRAENHSRIKCIMTMEQTCPKNHKYYWECYQGAPRTCPTCLEEAVEAERRKREDAKLEAKRRATQLEHAKKLWEIEERIRQQRQRLKDEQGNRDRRDALARKEEELKSLTVAANRTRVSPPTSVPGEFPDDSQPQGGTSTIALQSEARDEWQRQKKDEGQSNEALDTLMDMIGLEGVKESFLGIKAKVDVVVRQGASLAAERFGAALLGNPGTGKTTVARLYARFLSTFGVIPGSFFVETSGSKLANGGVQGCQKHLEEIKSNGGGALFIDEAYQLTSGNNAWGSSVLDFLLAEVENLTGKVVFIIAGYNKSMESFFAHNPGVPSRFPIELRFKDYSDKELRSIIQHHMHNKYHGRMRVEEGSGGLYMRIVARRVGRGRGREGFGNARAVHNVFARITERQAKRLQRQRRLKRPADDLLLTKEDLLGPDPRTVLKKNATWDKLQALTGLQSVKQSVEALFDTVQFNYERELAEKPLVEFSLNKVFVGNPGTGKTTVAKLYGKLLADMGYLSNGEVVVKNPSDFIGNVVGGSEAATKGILASTLGKVLVIDEAYMLGGSSSGSASSGGPDIYKVAVIDTLVAEVQSVPGDDRCVLLLGYRDAMEKMFQTVNEGLSRRFPMSAAFNFEDFSDDDLQDILALKLKQAGFHASKDAKLVVRQCLARTRNRPNFGNAGEVDILLDKAKLRHQQRLSARKTRNIDILEPLDFDPDHDREQRAITNCRKLFEGVVGCEHLVAQLEGYQNVVRNMKQLGLDPRQNIPFNFLFRGPPGSGKTSTARRMGQIFYDMGILATTEVIESSASDLVAQYVGQTGPKTERLLEKGLGRVLFIDEAYRLADGAFGKEAMDELVDCLTKVKFYKKLIVVLAGYDGEINRLMASNPGLTSRFSETVSFQNFTASQCWILLRDSLGQIERVDRMVVQQPDDQFKSQILASFEYLSALPGWANGRDVKSISATIIRKVFSFPQDAGKEELVLTQAMIMEVLGSTIEERRLRAATITPSSTQSKDGPLTATSAPFPAPPLPKPSVPTAKDQARSVEAADRPCAPAPAHPNSGEGRDPGVSDEVWMQLQADKQRNEAQRNRDTETLHREGSIKKQLETSGDTPDSDERRKDEEQLRNLAQERVEIEERKKQEEAAQQKLQEMGVCPVGFRWIKQATGYRCAGGSHFVSSAQLI</sequence>
<dbReference type="InterPro" id="IPR041677">
    <property type="entry name" value="DNA2/NAM7_AAA_11"/>
</dbReference>
<dbReference type="FunFam" id="3.40.50.300:FF:001660">
    <property type="entry name" value="NF-X1 finger and helicase protein, putative"/>
    <property type="match status" value="1"/>
</dbReference>
<evidence type="ECO:0000259" key="6">
    <source>
        <dbReference type="SMART" id="SM00382"/>
    </source>
</evidence>
<dbReference type="CDD" id="cd00009">
    <property type="entry name" value="AAA"/>
    <property type="match status" value="3"/>
</dbReference>
<feature type="region of interest" description="Disordered" evidence="5">
    <location>
        <begin position="1166"/>
        <end position="1221"/>
    </location>
</feature>
<evidence type="ECO:0000256" key="2">
    <source>
        <dbReference type="ARBA" id="ARBA00022741"/>
    </source>
</evidence>
<dbReference type="FunFam" id="1.10.8.60:FF:000160">
    <property type="entry name" value="WGS project CABT00000000 data, contig 2.55"/>
    <property type="match status" value="1"/>
</dbReference>
<feature type="compositionally biased region" description="Polar residues" evidence="5">
    <location>
        <begin position="1194"/>
        <end position="1204"/>
    </location>
</feature>
<proteinExistence type="inferred from homology"/>
<dbReference type="Gene3D" id="3.40.50.300">
    <property type="entry name" value="P-loop containing nucleotide triphosphate hydrolases"/>
    <property type="match status" value="6"/>
</dbReference>
<dbReference type="Pfam" id="PF00004">
    <property type="entry name" value="AAA"/>
    <property type="match status" value="3"/>
</dbReference>
<feature type="region of interest" description="Disordered" evidence="5">
    <location>
        <begin position="2078"/>
        <end position="2196"/>
    </location>
</feature>
<dbReference type="CDD" id="cd06008">
    <property type="entry name" value="NF-X1-zinc-finger"/>
    <property type="match status" value="1"/>
</dbReference>
<dbReference type="SUPFAM" id="SSF52540">
    <property type="entry name" value="P-loop containing nucleoside triphosphate hydrolases"/>
    <property type="match status" value="4"/>
</dbReference>
<organism evidence="7 8">
    <name type="scientific">Aspergillus indologenus CBS 114.80</name>
    <dbReference type="NCBI Taxonomy" id="1450541"/>
    <lineage>
        <taxon>Eukaryota</taxon>
        <taxon>Fungi</taxon>
        <taxon>Dikarya</taxon>
        <taxon>Ascomycota</taxon>
        <taxon>Pezizomycotina</taxon>
        <taxon>Eurotiomycetes</taxon>
        <taxon>Eurotiomycetidae</taxon>
        <taxon>Eurotiales</taxon>
        <taxon>Aspergillaceae</taxon>
        <taxon>Aspergillus</taxon>
        <taxon>Aspergillus subgen. Circumdati</taxon>
    </lineage>
</organism>
<keyword evidence="3" id="KW-0347">Helicase</keyword>
<feature type="domain" description="AAA+ ATPase" evidence="6">
    <location>
        <begin position="1841"/>
        <end position="1978"/>
    </location>
</feature>
<keyword evidence="8" id="KW-1185">Reference proteome</keyword>
<evidence type="ECO:0000313" key="7">
    <source>
        <dbReference type="EMBL" id="PYI32143.1"/>
    </source>
</evidence>
<feature type="compositionally biased region" description="Basic and acidic residues" evidence="5">
    <location>
        <begin position="1166"/>
        <end position="1190"/>
    </location>
</feature>
<dbReference type="FunFam" id="3.40.50.300:FF:000216">
    <property type="entry name" value="Type VII secretion ATPase EccA"/>
    <property type="match status" value="3"/>
</dbReference>
<dbReference type="SMART" id="SM00382">
    <property type="entry name" value="AAA"/>
    <property type="match status" value="4"/>
</dbReference>
<dbReference type="Pfam" id="PF13087">
    <property type="entry name" value="AAA_12"/>
    <property type="match status" value="1"/>
</dbReference>
<dbReference type="Pfam" id="PF17866">
    <property type="entry name" value="AAA_lid_6"/>
    <property type="match status" value="2"/>
</dbReference>
<dbReference type="InterPro" id="IPR003593">
    <property type="entry name" value="AAA+_ATPase"/>
</dbReference>
<dbReference type="InterPro" id="IPR041679">
    <property type="entry name" value="DNA2/NAM7-like_C"/>
</dbReference>
<dbReference type="EMBL" id="KZ825495">
    <property type="protein sequence ID" value="PYI32143.1"/>
    <property type="molecule type" value="Genomic_DNA"/>
</dbReference>
<feature type="domain" description="AAA+ ATPase" evidence="6">
    <location>
        <begin position="1562"/>
        <end position="1743"/>
    </location>
</feature>
<dbReference type="GO" id="GO:0005524">
    <property type="term" value="F:ATP binding"/>
    <property type="evidence" value="ECO:0007669"/>
    <property type="project" value="UniProtKB-KW"/>
</dbReference>
<dbReference type="InterPro" id="IPR047187">
    <property type="entry name" value="SF1_C_Upf1"/>
</dbReference>
<feature type="compositionally biased region" description="Basic and acidic residues" evidence="5">
    <location>
        <begin position="2153"/>
        <end position="2178"/>
    </location>
</feature>
<dbReference type="InterPro" id="IPR003959">
    <property type="entry name" value="ATPase_AAA_core"/>
</dbReference>
<evidence type="ECO:0000256" key="3">
    <source>
        <dbReference type="ARBA" id="ARBA00022806"/>
    </source>
</evidence>
<feature type="compositionally biased region" description="Basic and acidic residues" evidence="5">
    <location>
        <begin position="2187"/>
        <end position="2196"/>
    </location>
</feature>
<dbReference type="CDD" id="cd17936">
    <property type="entry name" value="EEXXEc_NFX1"/>
    <property type="match status" value="1"/>
</dbReference>
<dbReference type="InterPro" id="IPR027417">
    <property type="entry name" value="P-loop_NTPase"/>
</dbReference>
<dbReference type="PANTHER" id="PTHR43392:SF2">
    <property type="entry name" value="AAA-TYPE ATPASE FAMILY PROTEIN _ ANKYRIN REPEAT FAMILY PROTEIN"/>
    <property type="match status" value="1"/>
</dbReference>
<name>A0A2V5IDJ3_9EURO</name>
<keyword evidence="4" id="KW-0067">ATP-binding</keyword>
<feature type="domain" description="AAA+ ATPase" evidence="6">
    <location>
        <begin position="1284"/>
        <end position="1420"/>
    </location>
</feature>
<dbReference type="PRINTS" id="PR00819">
    <property type="entry name" value="CBXCFQXSUPER"/>
</dbReference>
<evidence type="ECO:0000256" key="1">
    <source>
        <dbReference type="ARBA" id="ARBA00010378"/>
    </source>
</evidence>
<evidence type="ECO:0000256" key="5">
    <source>
        <dbReference type="SAM" id="MobiDB-lite"/>
    </source>
</evidence>
<accession>A0A2V5IDJ3</accession>
<dbReference type="Pfam" id="PF13086">
    <property type="entry name" value="AAA_11"/>
    <property type="match status" value="1"/>
</dbReference>
<evidence type="ECO:0000313" key="8">
    <source>
        <dbReference type="Proteomes" id="UP000248817"/>
    </source>
</evidence>
<dbReference type="Gene3D" id="1.10.8.60">
    <property type="match status" value="2"/>
</dbReference>
<dbReference type="Proteomes" id="UP000248817">
    <property type="component" value="Unassembled WGS sequence"/>
</dbReference>
<reference evidence="7 8" key="1">
    <citation type="submission" date="2018-02" db="EMBL/GenBank/DDBJ databases">
        <title>The genomes of Aspergillus section Nigri reveals drivers in fungal speciation.</title>
        <authorList>
            <consortium name="DOE Joint Genome Institute"/>
            <person name="Vesth T.C."/>
            <person name="Nybo J."/>
            <person name="Theobald S."/>
            <person name="Brandl J."/>
            <person name="Frisvad J.C."/>
            <person name="Nielsen K.F."/>
            <person name="Lyhne E.K."/>
            <person name="Kogle M.E."/>
            <person name="Kuo A."/>
            <person name="Riley R."/>
            <person name="Clum A."/>
            <person name="Nolan M."/>
            <person name="Lipzen A."/>
            <person name="Salamov A."/>
            <person name="Henrissat B."/>
            <person name="Wiebenga A."/>
            <person name="De vries R.P."/>
            <person name="Grigoriev I.V."/>
            <person name="Mortensen U.H."/>
            <person name="Andersen M.R."/>
            <person name="Baker S.E."/>
        </authorList>
    </citation>
    <scope>NUCLEOTIDE SEQUENCE [LARGE SCALE GENOMIC DNA]</scope>
    <source>
        <strain evidence="7 8">CBS 114.80</strain>
    </source>
</reference>
<keyword evidence="2" id="KW-0547">Nucleotide-binding</keyword>
<dbReference type="InterPro" id="IPR041627">
    <property type="entry name" value="AAA_lid_6"/>
</dbReference>
<comment type="similarity">
    <text evidence="1">Belongs to the CbxX/CfxQ family.</text>
</comment>
<dbReference type="PANTHER" id="PTHR43392">
    <property type="entry name" value="AAA-TYPE ATPASE FAMILY PROTEIN / ANKYRIN REPEAT FAMILY PROTEIN"/>
    <property type="match status" value="1"/>
</dbReference>
<evidence type="ECO:0000256" key="4">
    <source>
        <dbReference type="ARBA" id="ARBA00022840"/>
    </source>
</evidence>
<dbReference type="InterPro" id="IPR050773">
    <property type="entry name" value="CbxX/CfxQ_RuBisCO_ESX"/>
</dbReference>
<feature type="compositionally biased region" description="Pro residues" evidence="5">
    <location>
        <begin position="2098"/>
        <end position="2107"/>
    </location>
</feature>
<feature type="compositionally biased region" description="Basic and acidic residues" evidence="5">
    <location>
        <begin position="2113"/>
        <end position="2122"/>
    </location>
</feature>
<gene>
    <name evidence="7" type="ORF">BP00DRAFT_394916</name>
</gene>